<dbReference type="PANTHER" id="PTHR12110:SF41">
    <property type="entry name" value="INOSOSE DEHYDRATASE"/>
    <property type="match status" value="1"/>
</dbReference>
<dbReference type="SUPFAM" id="SSF51658">
    <property type="entry name" value="Xylose isomerase-like"/>
    <property type="match status" value="1"/>
</dbReference>
<sequence length="305" mass="34273">MDRRSFINKGFLAVAACYGLNSSVFSAIAANMANVEGFMNKNRIGIQLYSIREYLPKDFKGSLQKLADIGFAHVEAYGFDGDTFLGKTLKETSAILNDMGMKLTSTHCGTGLLPADIQAKEWAYWRKTVQAMKEAGGKRLVQPWLPAEKTMDDLKHSAEQFNKVGEICKNSGLKFGFHNHFGEFKTIDGQVMLDVLLQNTDPGLVFFQLDLGHAVNGGVDIRGYLSKYPKRFLSWHASDFKRGQGYTELGHGDVPYDELFKLAKSYGVADLIMEHESGEDRFDICKRNFDFLAQYSWTKAKNNLK</sequence>
<accession>A0A5M8NUZ4</accession>
<dbReference type="InterPro" id="IPR036237">
    <property type="entry name" value="Xyl_isomerase-like_sf"/>
</dbReference>
<keyword evidence="3" id="KW-0456">Lyase</keyword>
<dbReference type="InterPro" id="IPR013022">
    <property type="entry name" value="Xyl_isomerase-like_TIM-brl"/>
</dbReference>
<evidence type="ECO:0000256" key="1">
    <source>
        <dbReference type="SAM" id="SignalP"/>
    </source>
</evidence>
<dbReference type="InterPro" id="IPR050312">
    <property type="entry name" value="IolE/XylAMocC-like"/>
</dbReference>
<dbReference type="GO" id="GO:0050114">
    <property type="term" value="F:myo-inosose-2 dehydratase activity"/>
    <property type="evidence" value="ECO:0007669"/>
    <property type="project" value="UniProtKB-EC"/>
</dbReference>
<dbReference type="EMBL" id="SNRX01000123">
    <property type="protein sequence ID" value="KAA6300187.1"/>
    <property type="molecule type" value="Genomic_DNA"/>
</dbReference>
<dbReference type="AlphaFoldDB" id="A0A5M8NUZ4"/>
<evidence type="ECO:0000313" key="3">
    <source>
        <dbReference type="EMBL" id="KAA6300187.1"/>
    </source>
</evidence>
<proteinExistence type="predicted"/>
<feature type="signal peptide" evidence="1">
    <location>
        <begin position="1"/>
        <end position="29"/>
    </location>
</feature>
<reference evidence="3 4" key="1">
    <citation type="submission" date="2019-03" db="EMBL/GenBank/DDBJ databases">
        <title>Single cell metagenomics reveals metabolic interactions within the superorganism composed of flagellate Streblomastix strix and complex community of Bacteroidetes bacteria on its surface.</title>
        <authorList>
            <person name="Treitli S.C."/>
            <person name="Kolisko M."/>
            <person name="Husnik F."/>
            <person name="Keeling P."/>
            <person name="Hampl V."/>
        </authorList>
    </citation>
    <scope>NUCLEOTIDE SEQUENCE [LARGE SCALE GENOMIC DNA]</scope>
    <source>
        <strain evidence="3">St1</strain>
    </source>
</reference>
<keyword evidence="1" id="KW-0732">Signal</keyword>
<comment type="caution">
    <text evidence="3">The sequence shown here is derived from an EMBL/GenBank/DDBJ whole genome shotgun (WGS) entry which is preliminary data.</text>
</comment>
<dbReference type="Gene3D" id="3.20.20.150">
    <property type="entry name" value="Divalent-metal-dependent TIM barrel enzymes"/>
    <property type="match status" value="1"/>
</dbReference>
<gene>
    <name evidence="3" type="ORF">EZS26_003669</name>
</gene>
<evidence type="ECO:0000259" key="2">
    <source>
        <dbReference type="Pfam" id="PF01261"/>
    </source>
</evidence>
<dbReference type="Proteomes" id="UP000324575">
    <property type="component" value="Unassembled WGS sequence"/>
</dbReference>
<protein>
    <submittedName>
        <fullName evidence="3">Inosose dehydratase</fullName>
        <ecNumber evidence="3">4.2.1.44</ecNumber>
    </submittedName>
</protein>
<name>A0A5M8NUZ4_9BACT</name>
<evidence type="ECO:0000313" key="4">
    <source>
        <dbReference type="Proteomes" id="UP000324575"/>
    </source>
</evidence>
<dbReference type="Pfam" id="PF01261">
    <property type="entry name" value="AP_endonuc_2"/>
    <property type="match status" value="1"/>
</dbReference>
<dbReference type="PANTHER" id="PTHR12110">
    <property type="entry name" value="HYDROXYPYRUVATE ISOMERASE"/>
    <property type="match status" value="1"/>
</dbReference>
<dbReference type="EC" id="4.2.1.44" evidence="3"/>
<organism evidence="3 4">
    <name type="scientific">Candidatus Ordinivivax streblomastigis</name>
    <dbReference type="NCBI Taxonomy" id="2540710"/>
    <lineage>
        <taxon>Bacteria</taxon>
        <taxon>Pseudomonadati</taxon>
        <taxon>Bacteroidota</taxon>
        <taxon>Bacteroidia</taxon>
        <taxon>Bacteroidales</taxon>
        <taxon>Candidatus Ordinivivax</taxon>
    </lineage>
</organism>
<feature type="chain" id="PRO_5024316612" evidence="1">
    <location>
        <begin position="30"/>
        <end position="305"/>
    </location>
</feature>
<feature type="domain" description="Xylose isomerase-like TIM barrel" evidence="2">
    <location>
        <begin position="63"/>
        <end position="292"/>
    </location>
</feature>